<dbReference type="Pfam" id="PF00149">
    <property type="entry name" value="Metallophos"/>
    <property type="match status" value="1"/>
</dbReference>
<feature type="domain" description="Calcineurin-like phosphoesterase" evidence="2">
    <location>
        <begin position="164"/>
        <end position="352"/>
    </location>
</feature>
<dbReference type="Pfam" id="PF16656">
    <property type="entry name" value="Pur_ac_phosph_N"/>
    <property type="match status" value="1"/>
</dbReference>
<dbReference type="Gene3D" id="2.60.40.380">
    <property type="entry name" value="Purple acid phosphatase-like, N-terminal"/>
    <property type="match status" value="1"/>
</dbReference>
<keyword evidence="5" id="KW-1185">Reference proteome</keyword>
<dbReference type="Proteomes" id="UP000013909">
    <property type="component" value="Unassembled WGS sequence"/>
</dbReference>
<dbReference type="SUPFAM" id="SSF49363">
    <property type="entry name" value="Purple acid phosphatase, N-terminal domain"/>
    <property type="match status" value="1"/>
</dbReference>
<evidence type="ECO:0008006" key="6">
    <source>
        <dbReference type="Google" id="ProtNLM"/>
    </source>
</evidence>
<dbReference type="GO" id="GO:0003993">
    <property type="term" value="F:acid phosphatase activity"/>
    <property type="evidence" value="ECO:0007669"/>
    <property type="project" value="InterPro"/>
</dbReference>
<comment type="caution">
    <text evidence="4">The sequence shown here is derived from an EMBL/GenBank/DDBJ whole genome shotgun (WGS) entry which is preliminary data.</text>
</comment>
<dbReference type="GO" id="GO:0046872">
    <property type="term" value="F:metal ion binding"/>
    <property type="evidence" value="ECO:0007669"/>
    <property type="project" value="InterPro"/>
</dbReference>
<dbReference type="InterPro" id="IPR004843">
    <property type="entry name" value="Calcineurin-like_PHP"/>
</dbReference>
<dbReference type="RefSeq" id="WP_010853226.1">
    <property type="nucleotide sequence ID" value="NZ_AQHR01000035.1"/>
</dbReference>
<dbReference type="PANTHER" id="PTHR45867">
    <property type="entry name" value="PURPLE ACID PHOSPHATASE"/>
    <property type="match status" value="1"/>
</dbReference>
<dbReference type="Gene3D" id="3.60.21.10">
    <property type="match status" value="1"/>
</dbReference>
<dbReference type="EMBL" id="AQHR01000035">
    <property type="protein sequence ID" value="EON78468.1"/>
    <property type="molecule type" value="Genomic_DNA"/>
</dbReference>
<evidence type="ECO:0000256" key="1">
    <source>
        <dbReference type="ARBA" id="ARBA00022729"/>
    </source>
</evidence>
<sequence>MNSIVLILSKRFRRFCSVAVGCLIGAVAVYGQHTTDFDPISPQLAGYLPSIMPDRVILNLSESPLESLNVNWRTSVGQPVGVLEWAEATHSSSFLQQVVAVKADSELLIVEHESNPTIEAYYHAAEMTGLMAGKTYVYRVGHGDFWSEWFQVRVPDVASEGISFLYLGDAQNGIRDHWSRLIRQAYKHFPNAAFSLHAGDLINRHNNDFEWGEWFYAGGFIHATLPSIMTPGNHEYGKDETLAPQWRPQFNLPLNGPKGLEETCYQVNYPELKLISLNAEEIEESPYLKQQQVLWLDSILLNDPRKWTVVTIHHPFYSTKANRDNEDLRKHFKPIVDKYKVDMVLQGHDHAYGRGMIGPSQQGGIDEVRSEEEGTVYVVSMAGIKMYDAEDYPWMERKASKTQTYQVIHIVGDKLEYEAYTIHGELYDAFDLHKAADGRNKLVNRIPTTPEYE</sequence>
<dbReference type="InterPro" id="IPR015914">
    <property type="entry name" value="PAPs_N"/>
</dbReference>
<name>R7ZWR7_9BACT</name>
<dbReference type="InterPro" id="IPR029052">
    <property type="entry name" value="Metallo-depent_PP-like"/>
</dbReference>
<evidence type="ECO:0000313" key="4">
    <source>
        <dbReference type="EMBL" id="EON78468.1"/>
    </source>
</evidence>
<accession>R7ZWR7</accession>
<reference evidence="4 5" key="1">
    <citation type="submission" date="2013-02" db="EMBL/GenBank/DDBJ databases">
        <title>A novel strain isolated from Lonar lake, Maharashtra, India.</title>
        <authorList>
            <person name="Singh A."/>
        </authorList>
    </citation>
    <scope>NUCLEOTIDE SEQUENCE [LARGE SCALE GENOMIC DNA]</scope>
    <source>
        <strain evidence="4 5">AK24</strain>
    </source>
</reference>
<evidence type="ECO:0000313" key="5">
    <source>
        <dbReference type="Proteomes" id="UP000013909"/>
    </source>
</evidence>
<gene>
    <name evidence="4" type="ORF">ADIS_1079</name>
</gene>
<protein>
    <recommendedName>
        <fullName evidence="6">Purple acid phosphatase</fullName>
    </recommendedName>
</protein>
<dbReference type="PATRIC" id="fig|1288963.3.peg.1078"/>
<dbReference type="InterPro" id="IPR008963">
    <property type="entry name" value="Purple_acid_Pase-like_N"/>
</dbReference>
<dbReference type="SUPFAM" id="SSF56300">
    <property type="entry name" value="Metallo-dependent phosphatases"/>
    <property type="match status" value="1"/>
</dbReference>
<feature type="domain" description="Purple acid phosphatase N-terminal" evidence="3">
    <location>
        <begin position="53"/>
        <end position="153"/>
    </location>
</feature>
<evidence type="ECO:0000259" key="2">
    <source>
        <dbReference type="Pfam" id="PF00149"/>
    </source>
</evidence>
<dbReference type="PANTHER" id="PTHR45867:SF3">
    <property type="entry name" value="ACID PHOSPHATASE TYPE 7"/>
    <property type="match status" value="1"/>
</dbReference>
<organism evidence="4 5">
    <name type="scientific">Lunatimonas lonarensis</name>
    <dbReference type="NCBI Taxonomy" id="1232681"/>
    <lineage>
        <taxon>Bacteria</taxon>
        <taxon>Pseudomonadati</taxon>
        <taxon>Bacteroidota</taxon>
        <taxon>Cytophagia</taxon>
        <taxon>Cytophagales</taxon>
        <taxon>Cyclobacteriaceae</taxon>
    </lineage>
</organism>
<keyword evidence="1" id="KW-0732">Signal</keyword>
<dbReference type="OrthoDB" id="9809781at2"/>
<proteinExistence type="predicted"/>
<evidence type="ECO:0000259" key="3">
    <source>
        <dbReference type="Pfam" id="PF16656"/>
    </source>
</evidence>
<dbReference type="STRING" id="1232681.ADIS_1079"/>
<dbReference type="AlphaFoldDB" id="R7ZWR7"/>